<keyword evidence="3 6" id="KW-0812">Transmembrane</keyword>
<evidence type="ECO:0000256" key="1">
    <source>
        <dbReference type="ARBA" id="ARBA00004141"/>
    </source>
</evidence>
<evidence type="ECO:0000256" key="6">
    <source>
        <dbReference type="SAM" id="Phobius"/>
    </source>
</evidence>
<evidence type="ECO:0000313" key="8">
    <source>
        <dbReference type="Proteomes" id="UP001215280"/>
    </source>
</evidence>
<organism evidence="7 8">
    <name type="scientific">Mycena maculata</name>
    <dbReference type="NCBI Taxonomy" id="230809"/>
    <lineage>
        <taxon>Eukaryota</taxon>
        <taxon>Fungi</taxon>
        <taxon>Dikarya</taxon>
        <taxon>Basidiomycota</taxon>
        <taxon>Agaricomycotina</taxon>
        <taxon>Agaricomycetes</taxon>
        <taxon>Agaricomycetidae</taxon>
        <taxon>Agaricales</taxon>
        <taxon>Marasmiineae</taxon>
        <taxon>Mycenaceae</taxon>
        <taxon>Mycena</taxon>
    </lineage>
</organism>
<keyword evidence="8" id="KW-1185">Reference proteome</keyword>
<dbReference type="AlphaFoldDB" id="A0AAD7J1C0"/>
<accession>A0AAD7J1C0</accession>
<dbReference type="EMBL" id="JARJLG010000069">
    <property type="protein sequence ID" value="KAJ7753916.1"/>
    <property type="molecule type" value="Genomic_DNA"/>
</dbReference>
<dbReference type="InterPro" id="IPR009311">
    <property type="entry name" value="IFI6/IFI27-like"/>
</dbReference>
<keyword evidence="4 6" id="KW-1133">Transmembrane helix</keyword>
<gene>
    <name evidence="7" type="ORF">DFH07DRAFT_823609</name>
</gene>
<dbReference type="Gene3D" id="6.10.110.10">
    <property type="match status" value="1"/>
</dbReference>
<dbReference type="Pfam" id="PF06140">
    <property type="entry name" value="Ifi-6-16"/>
    <property type="match status" value="1"/>
</dbReference>
<comment type="similarity">
    <text evidence="2">Belongs to the IFI6/IFI27 family.</text>
</comment>
<comment type="subcellular location">
    <subcellularLocation>
        <location evidence="1">Membrane</location>
        <topology evidence="1">Multi-pass membrane protein</topology>
    </subcellularLocation>
</comment>
<name>A0AAD7J1C0_9AGAR</name>
<dbReference type="Proteomes" id="UP001215280">
    <property type="component" value="Unassembled WGS sequence"/>
</dbReference>
<evidence type="ECO:0000256" key="3">
    <source>
        <dbReference type="ARBA" id="ARBA00022692"/>
    </source>
</evidence>
<keyword evidence="5 6" id="KW-0472">Membrane</keyword>
<evidence type="ECO:0000256" key="4">
    <source>
        <dbReference type="ARBA" id="ARBA00022989"/>
    </source>
</evidence>
<protein>
    <submittedName>
        <fullName evidence="7">Uncharacterized protein</fullName>
    </submittedName>
</protein>
<dbReference type="GO" id="GO:0016020">
    <property type="term" value="C:membrane"/>
    <property type="evidence" value="ECO:0007669"/>
    <property type="project" value="UniProtKB-SubCell"/>
</dbReference>
<proteinExistence type="inferred from homology"/>
<sequence length="202" mass="22284">MSLIFIPLAMAVPFDDVMQRVSKCFSGTGSCALFWPLSRNTFVTRVKWLVNTTTAVLKGSFDIMLNVVQYFFTGLVSWNREILPVVAAWLMETDEHTIVKLVRDNRGATLGASALVYFAPALLWLPVMILTSLGFGVAGIIRGSPAAAYQSHVYGGFTPASSFFAKLQSLGMTMTHGILQFILWVTSMCGLLLFIFAWNLEP</sequence>
<reference evidence="7" key="1">
    <citation type="submission" date="2023-03" db="EMBL/GenBank/DDBJ databases">
        <title>Massive genome expansion in bonnet fungi (Mycena s.s.) driven by repeated elements and novel gene families across ecological guilds.</title>
        <authorList>
            <consortium name="Lawrence Berkeley National Laboratory"/>
            <person name="Harder C.B."/>
            <person name="Miyauchi S."/>
            <person name="Viragh M."/>
            <person name="Kuo A."/>
            <person name="Thoen E."/>
            <person name="Andreopoulos B."/>
            <person name="Lu D."/>
            <person name="Skrede I."/>
            <person name="Drula E."/>
            <person name="Henrissat B."/>
            <person name="Morin E."/>
            <person name="Kohler A."/>
            <person name="Barry K."/>
            <person name="LaButti K."/>
            <person name="Morin E."/>
            <person name="Salamov A."/>
            <person name="Lipzen A."/>
            <person name="Mereny Z."/>
            <person name="Hegedus B."/>
            <person name="Baldrian P."/>
            <person name="Stursova M."/>
            <person name="Weitz H."/>
            <person name="Taylor A."/>
            <person name="Grigoriev I.V."/>
            <person name="Nagy L.G."/>
            <person name="Martin F."/>
            <person name="Kauserud H."/>
        </authorList>
    </citation>
    <scope>NUCLEOTIDE SEQUENCE</scope>
    <source>
        <strain evidence="7">CBHHK188m</strain>
    </source>
</reference>
<dbReference type="InterPro" id="IPR038213">
    <property type="entry name" value="IFI6/IFI27-like_sf"/>
</dbReference>
<evidence type="ECO:0000313" key="7">
    <source>
        <dbReference type="EMBL" id="KAJ7753916.1"/>
    </source>
</evidence>
<feature type="transmembrane region" description="Helical" evidence="6">
    <location>
        <begin position="115"/>
        <end position="141"/>
    </location>
</feature>
<feature type="transmembrane region" description="Helical" evidence="6">
    <location>
        <begin position="177"/>
        <end position="198"/>
    </location>
</feature>
<evidence type="ECO:0000256" key="5">
    <source>
        <dbReference type="ARBA" id="ARBA00023136"/>
    </source>
</evidence>
<evidence type="ECO:0000256" key="2">
    <source>
        <dbReference type="ARBA" id="ARBA00007262"/>
    </source>
</evidence>
<comment type="caution">
    <text evidence="7">The sequence shown here is derived from an EMBL/GenBank/DDBJ whole genome shotgun (WGS) entry which is preliminary data.</text>
</comment>